<proteinExistence type="predicted"/>
<protein>
    <submittedName>
        <fullName evidence="1">Uncharacterized protein</fullName>
    </submittedName>
</protein>
<reference evidence="1" key="1">
    <citation type="journal article" date="2021" name="Proc. Natl. Acad. Sci. U.S.A.">
        <title>A Catalog of Tens of Thousands of Viruses from Human Metagenomes Reveals Hidden Associations with Chronic Diseases.</title>
        <authorList>
            <person name="Tisza M.J."/>
            <person name="Buck C.B."/>
        </authorList>
    </citation>
    <scope>NUCLEOTIDE SEQUENCE</scope>
    <source>
        <strain evidence="1">CtsUY14</strain>
    </source>
</reference>
<organism evidence="1">
    <name type="scientific">Siphoviridae sp. ctsUY14</name>
    <dbReference type="NCBI Taxonomy" id="2825693"/>
    <lineage>
        <taxon>Viruses</taxon>
        <taxon>Duplodnaviria</taxon>
        <taxon>Heunggongvirae</taxon>
        <taxon>Uroviricota</taxon>
        <taxon>Caudoviricetes</taxon>
    </lineage>
</organism>
<dbReference type="EMBL" id="BK015346">
    <property type="protein sequence ID" value="DAE02488.1"/>
    <property type="molecule type" value="Genomic_DNA"/>
</dbReference>
<sequence>MASINYVASTTQLNKELSDILEKVIDAVSETLLKDFRQHLDATIYAAPKGDYVRNRENGGFYAGWEIKKDQSSALKGYIRRLAFDGGNLVAPSDYNGWAHGGNWGGSPGGDQRGKMYWILNDITSNNLYSYAGGAYYLENNDGYWNTYLAGIDDKIDKWLNKEFKKYGIVRR</sequence>
<evidence type="ECO:0000313" key="1">
    <source>
        <dbReference type="EMBL" id="DAE02488.1"/>
    </source>
</evidence>
<name>A0A8S5P751_9CAUD</name>
<accession>A0A8S5P751</accession>